<sequence>MPVQEKFSFSELSAVGSNPNSVREKFKTRFGTMPDGISVNSETYYNGVQPAITEQYGHPCYKTLGDFTYQIGNGNPPSEAILGSNYAVNHGDEEASISLSVLGSWTETKTWSSETTTGLTISSKFTLEGVFESGAEFSVSTTVGESSSTSISRSASSTVTVTVPPRSKKKVSMVGTMKQEVMGFQAPLSVQGSFGANFPSKVEDHYFWFLGAESVLDSTTGTLVGKIKNTAVFDVQTEVGAAEPITESTVV</sequence>
<protein>
    <submittedName>
        <fullName evidence="1">ETX/MTX2 family pore-forming toxin</fullName>
    </submittedName>
</protein>
<proteinExistence type="predicted"/>
<dbReference type="RefSeq" id="WP_289319176.1">
    <property type="nucleotide sequence ID" value="NZ_JAUCEY010000007.1"/>
</dbReference>
<dbReference type="EMBL" id="JAUCEY010000007">
    <property type="protein sequence ID" value="MDM5451004.1"/>
    <property type="molecule type" value="Genomic_DNA"/>
</dbReference>
<dbReference type="CDD" id="cd20222">
    <property type="entry name" value="PFM_parasporin-2-like"/>
    <property type="match status" value="1"/>
</dbReference>
<evidence type="ECO:0000313" key="1">
    <source>
        <dbReference type="EMBL" id="MDM5451004.1"/>
    </source>
</evidence>
<dbReference type="Gene3D" id="2.60.40.3040">
    <property type="match status" value="1"/>
</dbReference>
<dbReference type="SUPFAM" id="SSF56973">
    <property type="entry name" value="Aerolisin/ETX pore-forming domain"/>
    <property type="match status" value="1"/>
</dbReference>
<dbReference type="Pfam" id="PF03318">
    <property type="entry name" value="ETX_MTX2"/>
    <property type="match status" value="1"/>
</dbReference>
<dbReference type="Proteomes" id="UP001234602">
    <property type="component" value="Unassembled WGS sequence"/>
</dbReference>
<reference evidence="1" key="1">
    <citation type="submission" date="2023-06" db="EMBL/GenBank/DDBJ databases">
        <title>Comparative genomics of Bacillaceae isolates and their secondary metabolite potential.</title>
        <authorList>
            <person name="Song L."/>
            <person name="Nielsen L.J."/>
            <person name="Mohite O."/>
            <person name="Xu X."/>
            <person name="Weber T."/>
            <person name="Kovacs A.T."/>
        </authorList>
    </citation>
    <scope>NUCLEOTIDE SEQUENCE</scope>
    <source>
        <strain evidence="1">D8_B_37</strain>
    </source>
</reference>
<dbReference type="AlphaFoldDB" id="A0AAW7I962"/>
<comment type="caution">
    <text evidence="1">The sequence shown here is derived from an EMBL/GenBank/DDBJ whole genome shotgun (WGS) entry which is preliminary data.</text>
</comment>
<accession>A0AAW7I962</accession>
<dbReference type="Gene3D" id="2.60.40.4280">
    <property type="match status" value="1"/>
</dbReference>
<name>A0AAW7I962_9BACI</name>
<gene>
    <name evidence="1" type="ORF">QUF89_01910</name>
</gene>
<dbReference type="InterPro" id="IPR004991">
    <property type="entry name" value="Aerolysin-like"/>
</dbReference>
<organism evidence="1 2">
    <name type="scientific">Peribacillus simplex</name>
    <dbReference type="NCBI Taxonomy" id="1478"/>
    <lineage>
        <taxon>Bacteria</taxon>
        <taxon>Bacillati</taxon>
        <taxon>Bacillota</taxon>
        <taxon>Bacilli</taxon>
        <taxon>Bacillales</taxon>
        <taxon>Bacillaceae</taxon>
        <taxon>Peribacillus</taxon>
    </lineage>
</organism>
<evidence type="ECO:0000313" key="2">
    <source>
        <dbReference type="Proteomes" id="UP001234602"/>
    </source>
</evidence>
<dbReference type="CDD" id="cd21130">
    <property type="entry name" value="parasporin-2-like_N-term"/>
    <property type="match status" value="1"/>
</dbReference>
<dbReference type="Gene3D" id="3.10.290.50">
    <property type="match status" value="1"/>
</dbReference>